<keyword evidence="2" id="KW-1185">Reference proteome</keyword>
<reference evidence="1" key="1">
    <citation type="submission" date="2017-09" db="EMBL/GenBank/DDBJ databases">
        <title>Polyketide synthases of a Diaporthe helianthi virulent isolate.</title>
        <authorList>
            <person name="Baroncelli R."/>
        </authorList>
    </citation>
    <scope>NUCLEOTIDE SEQUENCE [LARGE SCALE GENOMIC DNA]</scope>
    <source>
        <strain evidence="1">7/96</strain>
    </source>
</reference>
<comment type="caution">
    <text evidence="1">The sequence shown here is derived from an EMBL/GenBank/DDBJ whole genome shotgun (WGS) entry which is preliminary data.</text>
</comment>
<organism evidence="1 2">
    <name type="scientific">Diaporthe helianthi</name>
    <dbReference type="NCBI Taxonomy" id="158607"/>
    <lineage>
        <taxon>Eukaryota</taxon>
        <taxon>Fungi</taxon>
        <taxon>Dikarya</taxon>
        <taxon>Ascomycota</taxon>
        <taxon>Pezizomycotina</taxon>
        <taxon>Sordariomycetes</taxon>
        <taxon>Sordariomycetidae</taxon>
        <taxon>Diaporthales</taxon>
        <taxon>Diaporthaceae</taxon>
        <taxon>Diaporthe</taxon>
    </lineage>
</organism>
<evidence type="ECO:0000313" key="2">
    <source>
        <dbReference type="Proteomes" id="UP000094444"/>
    </source>
</evidence>
<dbReference type="AlphaFoldDB" id="A0A2P5HSI7"/>
<gene>
    <name evidence="1" type="ORF">DHEL01_v208388</name>
</gene>
<name>A0A2P5HSI7_DIAHE</name>
<evidence type="ECO:0000313" key="1">
    <source>
        <dbReference type="EMBL" id="POS73214.1"/>
    </source>
</evidence>
<protein>
    <submittedName>
        <fullName evidence="1">Uncharacterized protein</fullName>
    </submittedName>
</protein>
<dbReference type="InParanoid" id="A0A2P5HSI7"/>
<dbReference type="EMBL" id="MAVT02000840">
    <property type="protein sequence ID" value="POS73214.1"/>
    <property type="molecule type" value="Genomic_DNA"/>
</dbReference>
<proteinExistence type="predicted"/>
<accession>A0A2P5HSI7</accession>
<dbReference type="OrthoDB" id="5176484at2759"/>
<dbReference type="Proteomes" id="UP000094444">
    <property type="component" value="Unassembled WGS sequence"/>
</dbReference>
<sequence>MLATAAPGHLRWSEHDPPFGRKVAMLIDGFFTRPSYLPIFLGNTAPDEKVGMECLTRLGVIDKDKDEAEWLRGKCQALGIHVLAIRK</sequence>